<dbReference type="GO" id="GO:0051764">
    <property type="term" value="P:actin crosslink formation"/>
    <property type="evidence" value="ECO:0007669"/>
    <property type="project" value="TreeGrafter"/>
</dbReference>
<sequence length="340" mass="37984">MTDLEKFKALNKKVFKDQAIWMLNAVWPAYKDTLAEEMWGFTNTFIEFEHENHAEGCDLDELNVHRVFEKIGNQKTVQEMRSQLKNAGVENFKRVSLLHFLVYYFGQDWQKVANAPQGDNTEQLSAAQKMLDEVSKKLEECTKQADLSKKAAEAAKQKNESAKASAEKALAKQKEAQAAEDEVTKALNAVQAQEDAKNKKRAELQKKIETAGLVAKNAAIQELAKLDNEDDLPMRRAKTTLEAAQRKAAKALKIATEAKEVADSDADAAAKAQEEADAAAAQAEKTVEETQKKVEEAEQYLKEQQAAAGGSGQGTMWWMQRELTEKKKYMPMRKGGIAKK</sequence>
<dbReference type="GeneID" id="14884747"/>
<dbReference type="OrthoDB" id="29213at2759"/>
<dbReference type="GO" id="GO:0051015">
    <property type="term" value="F:actin filament binding"/>
    <property type="evidence" value="ECO:0007669"/>
    <property type="project" value="TreeGrafter"/>
</dbReference>
<reference evidence="4 5" key="1">
    <citation type="submission" date="2012-10" db="EMBL/GenBank/DDBJ databases">
        <authorList>
            <person name="Zafar N."/>
            <person name="Inman J."/>
            <person name="Hall N."/>
            <person name="Lorenzi H."/>
            <person name="Caler E."/>
        </authorList>
    </citation>
    <scope>NUCLEOTIDE SEQUENCE [LARGE SCALE GENOMIC DNA]</scope>
    <source>
        <strain evidence="4 5">IP1</strain>
    </source>
</reference>
<dbReference type="InterPro" id="IPR053356">
    <property type="entry name" value="Calcium-reg_actin-bundling"/>
</dbReference>
<evidence type="ECO:0000256" key="2">
    <source>
        <dbReference type="SAM" id="MobiDB-lite"/>
    </source>
</evidence>
<dbReference type="GO" id="GO:0030863">
    <property type="term" value="C:cortical cytoskeleton"/>
    <property type="evidence" value="ECO:0007669"/>
    <property type="project" value="TreeGrafter"/>
</dbReference>
<dbReference type="GO" id="GO:0030046">
    <property type="term" value="P:parallel actin filament bundle assembly"/>
    <property type="evidence" value="ECO:0007669"/>
    <property type="project" value="TreeGrafter"/>
</dbReference>
<evidence type="ECO:0000259" key="3">
    <source>
        <dbReference type="Pfam" id="PF18060"/>
    </source>
</evidence>
<dbReference type="Pfam" id="PF18060">
    <property type="entry name" value="F_actin_bund_C"/>
    <property type="match status" value="1"/>
</dbReference>
<dbReference type="InterPro" id="IPR040810">
    <property type="entry name" value="F_actin_bund_C"/>
</dbReference>
<dbReference type="Proteomes" id="UP000014680">
    <property type="component" value="Unassembled WGS sequence"/>
</dbReference>
<accession>A0A0A1TX24</accession>
<evidence type="ECO:0000256" key="1">
    <source>
        <dbReference type="SAM" id="Coils"/>
    </source>
</evidence>
<evidence type="ECO:0000313" key="5">
    <source>
        <dbReference type="Proteomes" id="UP000014680"/>
    </source>
</evidence>
<dbReference type="OMA" id="DKTTQVK"/>
<keyword evidence="1" id="KW-0175">Coiled coil</keyword>
<dbReference type="KEGG" id="eiv:EIN_282260"/>
<feature type="compositionally biased region" description="Basic and acidic residues" evidence="2">
    <location>
        <begin position="285"/>
        <end position="294"/>
    </location>
</feature>
<organism evidence="4 5">
    <name type="scientific">Entamoeba invadens IP1</name>
    <dbReference type="NCBI Taxonomy" id="370355"/>
    <lineage>
        <taxon>Eukaryota</taxon>
        <taxon>Amoebozoa</taxon>
        <taxon>Evosea</taxon>
        <taxon>Archamoebae</taxon>
        <taxon>Mastigamoebida</taxon>
        <taxon>Entamoebidae</taxon>
        <taxon>Entamoeba</taxon>
    </lineage>
</organism>
<name>A0A0A1TX24_ENTIV</name>
<feature type="coiled-coil region" evidence="1">
    <location>
        <begin position="124"/>
        <end position="207"/>
    </location>
</feature>
<protein>
    <recommendedName>
        <fullName evidence="3">Calcium-regulated actin-bundling protein C-terminal domain-containing protein</fullName>
    </recommendedName>
</protein>
<feature type="region of interest" description="Disordered" evidence="2">
    <location>
        <begin position="266"/>
        <end position="294"/>
    </location>
</feature>
<dbReference type="RefSeq" id="XP_004185191.1">
    <property type="nucleotide sequence ID" value="XM_004185143.1"/>
</dbReference>
<dbReference type="PANTHER" id="PTHR37009:SF1">
    <property type="entry name" value="CALCIUM-REGULATED ACTIN-BUNDLING PROTEIN"/>
    <property type="match status" value="1"/>
</dbReference>
<keyword evidence="5" id="KW-1185">Reference proteome</keyword>
<dbReference type="VEuPathDB" id="AmoebaDB:EIN_282260"/>
<feature type="domain" description="Calcium-regulated actin-bundling protein C-terminal" evidence="3">
    <location>
        <begin position="184"/>
        <end position="265"/>
    </location>
</feature>
<evidence type="ECO:0000313" key="4">
    <source>
        <dbReference type="EMBL" id="ELP85845.1"/>
    </source>
</evidence>
<dbReference type="PANTHER" id="PTHR37009">
    <property type="entry name" value="EF-HAND DOMAIN-CONTAINING PROTEIN"/>
    <property type="match status" value="1"/>
</dbReference>
<gene>
    <name evidence="4" type="ORF">EIN_282260</name>
</gene>
<dbReference type="AlphaFoldDB" id="A0A0A1TX24"/>
<proteinExistence type="predicted"/>
<dbReference type="EMBL" id="KB207030">
    <property type="protein sequence ID" value="ELP85845.1"/>
    <property type="molecule type" value="Genomic_DNA"/>
</dbReference>